<dbReference type="Gene3D" id="3.30.420.40">
    <property type="match status" value="2"/>
</dbReference>
<gene>
    <name evidence="2" type="ORF">ETSY1_33460</name>
</gene>
<dbReference type="EMBL" id="AZHW01001009">
    <property type="protein sequence ID" value="ETW94767.1"/>
    <property type="molecule type" value="Genomic_DNA"/>
</dbReference>
<sequence>MQTKPFYIGVDLGGTTFKALAVTPDGEILAHRSGQSKAEGDVHAVVAAILQTVDALRADVGATGHELAAVGLGMAGIIELPAGRVCRAPNLPKWSGVDVRGLMSQYLNVPFAMENDANVALLGEAWLGAAHGLQHVVMIPLGTGVGGAVMIDGAILHGAKGFAGEIGHMVVEPNGRQCVCGSYGCLEQ</sequence>
<evidence type="ECO:0008006" key="4">
    <source>
        <dbReference type="Google" id="ProtNLM"/>
    </source>
</evidence>
<reference evidence="2 3" key="1">
    <citation type="journal article" date="2014" name="Nature">
        <title>An environmental bacterial taxon with a large and distinct metabolic repertoire.</title>
        <authorList>
            <person name="Wilson M.C."/>
            <person name="Mori T."/>
            <person name="Ruckert C."/>
            <person name="Uria A.R."/>
            <person name="Helf M.J."/>
            <person name="Takada K."/>
            <person name="Gernert C."/>
            <person name="Steffens U.A."/>
            <person name="Heycke N."/>
            <person name="Schmitt S."/>
            <person name="Rinke C."/>
            <person name="Helfrich E.J."/>
            <person name="Brachmann A.O."/>
            <person name="Gurgui C."/>
            <person name="Wakimoto T."/>
            <person name="Kracht M."/>
            <person name="Crusemann M."/>
            <person name="Hentschel U."/>
            <person name="Abe I."/>
            <person name="Matsunaga S."/>
            <person name="Kalinowski J."/>
            <person name="Takeyama H."/>
            <person name="Piel J."/>
        </authorList>
    </citation>
    <scope>NUCLEOTIDE SEQUENCE [LARGE SCALE GENOMIC DNA]</scope>
    <source>
        <strain evidence="3">TSY1</strain>
    </source>
</reference>
<dbReference type="InterPro" id="IPR043129">
    <property type="entry name" value="ATPase_NBD"/>
</dbReference>
<protein>
    <recommendedName>
        <fullName evidence="4">Glucokinase</fullName>
    </recommendedName>
</protein>
<dbReference type="PROSITE" id="PS01125">
    <property type="entry name" value="ROK"/>
    <property type="match status" value="1"/>
</dbReference>
<evidence type="ECO:0000313" key="3">
    <source>
        <dbReference type="Proteomes" id="UP000019141"/>
    </source>
</evidence>
<accession>W4L9S8</accession>
<dbReference type="PANTHER" id="PTHR18964:SF149">
    <property type="entry name" value="BIFUNCTIONAL UDP-N-ACETYLGLUCOSAMINE 2-EPIMERASE_N-ACETYLMANNOSAMINE KINASE"/>
    <property type="match status" value="1"/>
</dbReference>
<dbReference type="HOGENOM" id="CLU_036604_12_1_7"/>
<dbReference type="InterPro" id="IPR000600">
    <property type="entry name" value="ROK"/>
</dbReference>
<dbReference type="AlphaFoldDB" id="W4L9S8"/>
<evidence type="ECO:0000256" key="1">
    <source>
        <dbReference type="ARBA" id="ARBA00006479"/>
    </source>
</evidence>
<dbReference type="Pfam" id="PF00480">
    <property type="entry name" value="ROK"/>
    <property type="match status" value="1"/>
</dbReference>
<name>W4L9S8_ENTF1</name>
<dbReference type="PANTHER" id="PTHR18964">
    <property type="entry name" value="ROK (REPRESSOR, ORF, KINASE) FAMILY"/>
    <property type="match status" value="1"/>
</dbReference>
<dbReference type="InterPro" id="IPR049874">
    <property type="entry name" value="ROK_cs"/>
</dbReference>
<proteinExistence type="inferred from homology"/>
<dbReference type="Proteomes" id="UP000019141">
    <property type="component" value="Unassembled WGS sequence"/>
</dbReference>
<comment type="similarity">
    <text evidence="1">Belongs to the ROK (NagC/XylR) family.</text>
</comment>
<evidence type="ECO:0000313" key="2">
    <source>
        <dbReference type="EMBL" id="ETW94767.1"/>
    </source>
</evidence>
<organism evidence="2 3">
    <name type="scientific">Entotheonella factor</name>
    <dbReference type="NCBI Taxonomy" id="1429438"/>
    <lineage>
        <taxon>Bacteria</taxon>
        <taxon>Pseudomonadati</taxon>
        <taxon>Nitrospinota/Tectimicrobiota group</taxon>
        <taxon>Candidatus Tectimicrobiota</taxon>
        <taxon>Candidatus Entotheonellia</taxon>
        <taxon>Candidatus Entotheonellales</taxon>
        <taxon>Candidatus Entotheonellaceae</taxon>
        <taxon>Candidatus Entotheonella</taxon>
    </lineage>
</organism>
<comment type="caution">
    <text evidence="2">The sequence shown here is derived from an EMBL/GenBank/DDBJ whole genome shotgun (WGS) entry which is preliminary data.</text>
</comment>
<dbReference type="SUPFAM" id="SSF53067">
    <property type="entry name" value="Actin-like ATPase domain"/>
    <property type="match status" value="1"/>
</dbReference>
<keyword evidence="3" id="KW-1185">Reference proteome</keyword>